<proteinExistence type="predicted"/>
<name>A0A0C9Y7M6_9AGAR</name>
<protein>
    <submittedName>
        <fullName evidence="1">Unplaced genomic scaffold K443scaffold_1, whole genome shotgun sequence</fullName>
    </submittedName>
</protein>
<dbReference type="STRING" id="1095629.A0A0C9Y7M6"/>
<evidence type="ECO:0000313" key="2">
    <source>
        <dbReference type="Proteomes" id="UP000054477"/>
    </source>
</evidence>
<dbReference type="AlphaFoldDB" id="A0A0C9Y7M6"/>
<organism evidence="1 2">
    <name type="scientific">Laccaria amethystina LaAM-08-1</name>
    <dbReference type="NCBI Taxonomy" id="1095629"/>
    <lineage>
        <taxon>Eukaryota</taxon>
        <taxon>Fungi</taxon>
        <taxon>Dikarya</taxon>
        <taxon>Basidiomycota</taxon>
        <taxon>Agaricomycotina</taxon>
        <taxon>Agaricomycetes</taxon>
        <taxon>Agaricomycetidae</taxon>
        <taxon>Agaricales</taxon>
        <taxon>Agaricineae</taxon>
        <taxon>Hydnangiaceae</taxon>
        <taxon>Laccaria</taxon>
    </lineage>
</organism>
<keyword evidence="2" id="KW-1185">Reference proteome</keyword>
<dbReference type="Proteomes" id="UP000054477">
    <property type="component" value="Unassembled WGS sequence"/>
</dbReference>
<reference evidence="2" key="2">
    <citation type="submission" date="2015-01" db="EMBL/GenBank/DDBJ databases">
        <title>Evolutionary Origins and Diversification of the Mycorrhizal Mutualists.</title>
        <authorList>
            <consortium name="DOE Joint Genome Institute"/>
            <consortium name="Mycorrhizal Genomics Consortium"/>
            <person name="Kohler A."/>
            <person name="Kuo A."/>
            <person name="Nagy L.G."/>
            <person name="Floudas D."/>
            <person name="Copeland A."/>
            <person name="Barry K.W."/>
            <person name="Cichocki N."/>
            <person name="Veneault-Fourrey C."/>
            <person name="LaButti K."/>
            <person name="Lindquist E.A."/>
            <person name="Lipzen A."/>
            <person name="Lundell T."/>
            <person name="Morin E."/>
            <person name="Murat C."/>
            <person name="Riley R."/>
            <person name="Ohm R."/>
            <person name="Sun H."/>
            <person name="Tunlid A."/>
            <person name="Henrissat B."/>
            <person name="Grigoriev I.V."/>
            <person name="Hibbett D.S."/>
            <person name="Martin F."/>
        </authorList>
    </citation>
    <scope>NUCLEOTIDE SEQUENCE [LARGE SCALE GENOMIC DNA]</scope>
    <source>
        <strain evidence="2">LaAM-08-1</strain>
    </source>
</reference>
<reference evidence="1 2" key="1">
    <citation type="submission" date="2014-04" db="EMBL/GenBank/DDBJ databases">
        <authorList>
            <consortium name="DOE Joint Genome Institute"/>
            <person name="Kuo A."/>
            <person name="Kohler A."/>
            <person name="Nagy L.G."/>
            <person name="Floudas D."/>
            <person name="Copeland A."/>
            <person name="Barry K.W."/>
            <person name="Cichocki N."/>
            <person name="Veneault-Fourrey C."/>
            <person name="LaButti K."/>
            <person name="Lindquist E.A."/>
            <person name="Lipzen A."/>
            <person name="Lundell T."/>
            <person name="Morin E."/>
            <person name="Murat C."/>
            <person name="Sun H."/>
            <person name="Tunlid A."/>
            <person name="Henrissat B."/>
            <person name="Grigoriev I.V."/>
            <person name="Hibbett D.S."/>
            <person name="Martin F."/>
            <person name="Nordberg H.P."/>
            <person name="Cantor M.N."/>
            <person name="Hua S.X."/>
        </authorList>
    </citation>
    <scope>NUCLEOTIDE SEQUENCE [LARGE SCALE GENOMIC DNA]</scope>
    <source>
        <strain evidence="1 2">LaAM-08-1</strain>
    </source>
</reference>
<evidence type="ECO:0000313" key="1">
    <source>
        <dbReference type="EMBL" id="KIK09994.1"/>
    </source>
</evidence>
<gene>
    <name evidence="1" type="ORF">K443DRAFT_35590</name>
</gene>
<sequence length="57" mass="6184">IKKLVADISGIVSVRDDMCINSCHAFTGPFVQLNACSVCSEPQYDPVQFVLTGKKIP</sequence>
<feature type="non-terminal residue" evidence="1">
    <location>
        <position position="1"/>
    </location>
</feature>
<dbReference type="EMBL" id="KN838536">
    <property type="protein sequence ID" value="KIK09994.1"/>
    <property type="molecule type" value="Genomic_DNA"/>
</dbReference>
<dbReference type="HOGENOM" id="CLU_161753_1_0_1"/>
<feature type="non-terminal residue" evidence="1">
    <location>
        <position position="57"/>
    </location>
</feature>
<dbReference type="OrthoDB" id="3261594at2759"/>
<accession>A0A0C9Y7M6</accession>